<keyword evidence="1" id="KW-0175">Coiled coil</keyword>
<organism evidence="3 4">
    <name type="scientific">Stentor coeruleus</name>
    <dbReference type="NCBI Taxonomy" id="5963"/>
    <lineage>
        <taxon>Eukaryota</taxon>
        <taxon>Sar</taxon>
        <taxon>Alveolata</taxon>
        <taxon>Ciliophora</taxon>
        <taxon>Postciliodesmatophora</taxon>
        <taxon>Heterotrichea</taxon>
        <taxon>Heterotrichida</taxon>
        <taxon>Stentoridae</taxon>
        <taxon>Stentor</taxon>
    </lineage>
</organism>
<name>A0A1R2C077_9CILI</name>
<comment type="caution">
    <text evidence="3">The sequence shown here is derived from an EMBL/GenBank/DDBJ whole genome shotgun (WGS) entry which is preliminary data.</text>
</comment>
<protein>
    <submittedName>
        <fullName evidence="3">Uncharacterized protein</fullName>
    </submittedName>
</protein>
<dbReference type="Proteomes" id="UP000187209">
    <property type="component" value="Unassembled WGS sequence"/>
</dbReference>
<keyword evidence="4" id="KW-1185">Reference proteome</keyword>
<evidence type="ECO:0000256" key="2">
    <source>
        <dbReference type="SAM" id="MobiDB-lite"/>
    </source>
</evidence>
<evidence type="ECO:0000256" key="1">
    <source>
        <dbReference type="SAM" id="Coils"/>
    </source>
</evidence>
<evidence type="ECO:0000313" key="3">
    <source>
        <dbReference type="EMBL" id="OMJ82414.1"/>
    </source>
</evidence>
<feature type="coiled-coil region" evidence="1">
    <location>
        <begin position="196"/>
        <end position="230"/>
    </location>
</feature>
<feature type="compositionally biased region" description="Polar residues" evidence="2">
    <location>
        <begin position="297"/>
        <end position="315"/>
    </location>
</feature>
<sequence length="315" mass="36432">MSLEKRKKSNECLQADMCRSLRTISLRAQRIAGLKENDHQSRGSLELTGAKSYANIIKKQRQNQITRSTSGSINRISKITEFNKPLSPMNKKKVLRNNKKLTTCEVKKQEIEKKLSKLKEKEAYLKNLEGKVRNSTRNEANKRREVDILKKASEMIVAEVIAKGIVYDIIWNVIFNGMRMREVNLESRKQACLTALNKMKIFVERLERMKRELEKQALELINQKSCLKKNANFTTIQSNIVVKSTDKIKGYEAVVNCRKKIFEEKRKKNAEKQSPENIIKMNSGKSSRRSSDDSGSFKNRSTMSRDSSRSFLNYK</sequence>
<evidence type="ECO:0000313" key="4">
    <source>
        <dbReference type="Proteomes" id="UP000187209"/>
    </source>
</evidence>
<dbReference type="EMBL" id="MPUH01000341">
    <property type="protein sequence ID" value="OMJ82414.1"/>
    <property type="molecule type" value="Genomic_DNA"/>
</dbReference>
<reference evidence="3 4" key="1">
    <citation type="submission" date="2016-11" db="EMBL/GenBank/DDBJ databases">
        <title>The macronuclear genome of Stentor coeruleus: a giant cell with tiny introns.</title>
        <authorList>
            <person name="Slabodnick M."/>
            <person name="Ruby J.G."/>
            <person name="Reiff S.B."/>
            <person name="Swart E.C."/>
            <person name="Gosai S."/>
            <person name="Prabakaran S."/>
            <person name="Witkowska E."/>
            <person name="Larue G.E."/>
            <person name="Fisher S."/>
            <person name="Freeman R.M."/>
            <person name="Gunawardena J."/>
            <person name="Chu W."/>
            <person name="Stover N.A."/>
            <person name="Gregory B.D."/>
            <person name="Nowacki M."/>
            <person name="Derisi J."/>
            <person name="Roy S.W."/>
            <person name="Marshall W.F."/>
            <person name="Sood P."/>
        </authorList>
    </citation>
    <scope>NUCLEOTIDE SEQUENCE [LARGE SCALE GENOMIC DNA]</scope>
    <source>
        <strain evidence="3">WM001</strain>
    </source>
</reference>
<accession>A0A1R2C077</accession>
<feature type="coiled-coil region" evidence="1">
    <location>
        <begin position="101"/>
        <end position="145"/>
    </location>
</feature>
<proteinExistence type="predicted"/>
<gene>
    <name evidence="3" type="ORF">SteCoe_16889</name>
</gene>
<dbReference type="AlphaFoldDB" id="A0A1R2C077"/>
<feature type="region of interest" description="Disordered" evidence="2">
    <location>
        <begin position="266"/>
        <end position="315"/>
    </location>
</feature>